<dbReference type="EMBL" id="BAAAID010000066">
    <property type="protein sequence ID" value="GAA0950446.1"/>
    <property type="molecule type" value="Genomic_DNA"/>
</dbReference>
<sequence length="66" mass="7236">MPRLPRLPRLHPLHPLPRLHRDRHGAEASGNVATPVRTEEVRPINASSGWVLALDGRAVAVTYDAA</sequence>
<organism evidence="2 3">
    <name type="scientific">Streptomyces rhizosphaericus</name>
    <dbReference type="NCBI Taxonomy" id="114699"/>
    <lineage>
        <taxon>Bacteria</taxon>
        <taxon>Bacillati</taxon>
        <taxon>Actinomycetota</taxon>
        <taxon>Actinomycetes</taxon>
        <taxon>Kitasatosporales</taxon>
        <taxon>Streptomycetaceae</taxon>
        <taxon>Streptomyces</taxon>
        <taxon>Streptomyces violaceusniger group</taxon>
    </lineage>
</organism>
<protein>
    <submittedName>
        <fullName evidence="2">Uncharacterized protein</fullName>
    </submittedName>
</protein>
<keyword evidence="3" id="KW-1185">Reference proteome</keyword>
<gene>
    <name evidence="2" type="ORF">GCM10009575_073660</name>
</gene>
<reference evidence="3" key="1">
    <citation type="journal article" date="2019" name="Int. J. Syst. Evol. Microbiol.">
        <title>The Global Catalogue of Microorganisms (GCM) 10K type strain sequencing project: providing services to taxonomists for standard genome sequencing and annotation.</title>
        <authorList>
            <consortium name="The Broad Institute Genomics Platform"/>
            <consortium name="The Broad Institute Genome Sequencing Center for Infectious Disease"/>
            <person name="Wu L."/>
            <person name="Ma J."/>
        </authorList>
    </citation>
    <scope>NUCLEOTIDE SEQUENCE [LARGE SCALE GENOMIC DNA]</scope>
    <source>
        <strain evidence="3">JCM 11444</strain>
    </source>
</reference>
<accession>A0ABP4BFQ8</accession>
<comment type="caution">
    <text evidence="2">The sequence shown here is derived from an EMBL/GenBank/DDBJ whole genome shotgun (WGS) entry which is preliminary data.</text>
</comment>
<proteinExistence type="predicted"/>
<name>A0ABP4BFQ8_9ACTN</name>
<feature type="region of interest" description="Disordered" evidence="1">
    <location>
        <begin position="1"/>
        <end position="39"/>
    </location>
</feature>
<evidence type="ECO:0000313" key="3">
    <source>
        <dbReference type="Proteomes" id="UP001500418"/>
    </source>
</evidence>
<dbReference type="Proteomes" id="UP001500418">
    <property type="component" value="Unassembled WGS sequence"/>
</dbReference>
<evidence type="ECO:0000313" key="2">
    <source>
        <dbReference type="EMBL" id="GAA0950446.1"/>
    </source>
</evidence>
<feature type="compositionally biased region" description="Basic residues" evidence="1">
    <location>
        <begin position="1"/>
        <end position="23"/>
    </location>
</feature>
<evidence type="ECO:0000256" key="1">
    <source>
        <dbReference type="SAM" id="MobiDB-lite"/>
    </source>
</evidence>